<keyword evidence="1" id="KW-0677">Repeat</keyword>
<feature type="region of interest" description="Disordered" evidence="2">
    <location>
        <begin position="150"/>
        <end position="179"/>
    </location>
</feature>
<evidence type="ECO:0008006" key="5">
    <source>
        <dbReference type="Google" id="ProtNLM"/>
    </source>
</evidence>
<dbReference type="PANTHER" id="PTHR47447:SF23">
    <property type="entry name" value="PENTACOTRIPEPTIDE-REPEAT REGION OF PRORP DOMAIN-CONTAINING PROTEIN"/>
    <property type="match status" value="1"/>
</dbReference>
<evidence type="ECO:0000256" key="2">
    <source>
        <dbReference type="SAM" id="MobiDB-lite"/>
    </source>
</evidence>
<feature type="compositionally biased region" description="Polar residues" evidence="2">
    <location>
        <begin position="166"/>
        <end position="175"/>
    </location>
</feature>
<comment type="caution">
    <text evidence="3">The sequence shown here is derived from an EMBL/GenBank/DDBJ whole genome shotgun (WGS) entry which is preliminary data.</text>
</comment>
<dbReference type="Proteomes" id="UP001610432">
    <property type="component" value="Unassembled WGS sequence"/>
</dbReference>
<organism evidence="3 4">
    <name type="scientific">Aspergillus lucknowensis</name>
    <dbReference type="NCBI Taxonomy" id="176173"/>
    <lineage>
        <taxon>Eukaryota</taxon>
        <taxon>Fungi</taxon>
        <taxon>Dikarya</taxon>
        <taxon>Ascomycota</taxon>
        <taxon>Pezizomycotina</taxon>
        <taxon>Eurotiomycetes</taxon>
        <taxon>Eurotiomycetidae</taxon>
        <taxon>Eurotiales</taxon>
        <taxon>Aspergillaceae</taxon>
        <taxon>Aspergillus</taxon>
        <taxon>Aspergillus subgen. Nidulantes</taxon>
    </lineage>
</organism>
<sequence length="822" mass="93090">MPHPNKSQCPPHLRLPLSQGSDTSLLFRTRSMQDPPFLLSTSSVRRIGFPRCARPGATSIADIFVRSLVMAGYCHDHSPRGRRISTMSMKPTKSNPRNREYRAMGRSSKAFLSHSSPTSLSLRAENLRSHQLGARRIFNNSVAQRLEIYDTEDPQTEQTLPREPPHQTNVNNTHPNRADLFGNDVPLLPRRMTGSDQLPGDMVVHEDQNGSRPHDTGHERTHESPRGEEKYPNYRSPRAELFQYTSKIYEAALGGTLNWTKAVDLVVPIEPAFWGQDKETTAAEASSVRKLLDAIWDKGKSNHYIFTLYRDLPSPGVIHLSKRSRGALLRRFAQPRDRRWVDARRYLALLEDMLAAGLPVSRSLWTTAIHLAGRASGRVSKVDLIRAIGVWNRMEHQAGIESDSVVFTILFDIAIKSGQYTVADRLIEEMERRKIQFGRAGKVTKIHYYGMLEDPVAIRRAFDEYVESGEIVDTAVMNCLMVSFLKAGETRMAEQVYQRLLHTPATPNSDGIPTHIAGPNLMSDLVVYRNRNKKLGRVLELSARLKDSLPNHHRALQQALLVGPDTRTFHILLSHHAYKSGNLDSFVSIIEDMEKVFSVPPRGMIYLLLFDGFGRHGRKKKGWTAGKLRTVWKAYLRALYESKSRLHRRSYALPRSFVWENPLGDTNGTTTSNFTPLPATTSNNLYTPFPSPVASMRNLSFECHENRNMNSGGDKTGSHAEDVPHAHGDINSPHLAYKRTPAPAEGDDLELLEHRIENGVFLGRRMIIIILRAFGTCCGPEDLMEAWLRMESIWQPEKRKGLDVLAVKEELERQLERYRKSS</sequence>
<dbReference type="RefSeq" id="XP_070886902.1">
    <property type="nucleotide sequence ID" value="XM_071028921.1"/>
</dbReference>
<feature type="compositionally biased region" description="Basic and acidic residues" evidence="2">
    <location>
        <begin position="203"/>
        <end position="232"/>
    </location>
</feature>
<name>A0ABR4LTQ4_9EURO</name>
<dbReference type="Gene3D" id="1.25.40.10">
    <property type="entry name" value="Tetratricopeptide repeat domain"/>
    <property type="match status" value="1"/>
</dbReference>
<dbReference type="InterPro" id="IPR011990">
    <property type="entry name" value="TPR-like_helical_dom_sf"/>
</dbReference>
<reference evidence="3 4" key="1">
    <citation type="submission" date="2024-07" db="EMBL/GenBank/DDBJ databases">
        <title>Section-level genome sequencing and comparative genomics of Aspergillus sections Usti and Cavernicolus.</title>
        <authorList>
            <consortium name="Lawrence Berkeley National Laboratory"/>
            <person name="Nybo J.L."/>
            <person name="Vesth T.C."/>
            <person name="Theobald S."/>
            <person name="Frisvad J.C."/>
            <person name="Larsen T.O."/>
            <person name="Kjaerboelling I."/>
            <person name="Rothschild-Mancinelli K."/>
            <person name="Lyhne E.K."/>
            <person name="Kogle M.E."/>
            <person name="Barry K."/>
            <person name="Clum A."/>
            <person name="Na H."/>
            <person name="Ledsgaard L."/>
            <person name="Lin J."/>
            <person name="Lipzen A."/>
            <person name="Kuo A."/>
            <person name="Riley R."/>
            <person name="Mondo S."/>
            <person name="Labutti K."/>
            <person name="Haridas S."/>
            <person name="Pangalinan J."/>
            <person name="Salamov A.A."/>
            <person name="Simmons B.A."/>
            <person name="Magnuson J.K."/>
            <person name="Chen J."/>
            <person name="Drula E."/>
            <person name="Henrissat B."/>
            <person name="Wiebenga A."/>
            <person name="Lubbers R.J."/>
            <person name="Gomes A.C."/>
            <person name="Macurrencykelacurrency M.R."/>
            <person name="Stajich J."/>
            <person name="Grigoriev I.V."/>
            <person name="Mortensen U.H."/>
            <person name="De Vries R.P."/>
            <person name="Baker S.E."/>
            <person name="Andersen M.R."/>
        </authorList>
    </citation>
    <scope>NUCLEOTIDE SEQUENCE [LARGE SCALE GENOMIC DNA]</scope>
    <source>
        <strain evidence="3 4">CBS 449.75</strain>
    </source>
</reference>
<proteinExistence type="predicted"/>
<protein>
    <recommendedName>
        <fullName evidence="5">Pentatricopeptide repeat protein</fullName>
    </recommendedName>
</protein>
<evidence type="ECO:0000313" key="4">
    <source>
        <dbReference type="Proteomes" id="UP001610432"/>
    </source>
</evidence>
<dbReference type="PANTHER" id="PTHR47447">
    <property type="entry name" value="OS03G0856100 PROTEIN"/>
    <property type="match status" value="1"/>
</dbReference>
<gene>
    <name evidence="3" type="ORF">BJX67DRAFT_351628</name>
</gene>
<feature type="region of interest" description="Disordered" evidence="2">
    <location>
        <begin position="203"/>
        <end position="233"/>
    </location>
</feature>
<accession>A0ABR4LTQ4</accession>
<evidence type="ECO:0000256" key="1">
    <source>
        <dbReference type="ARBA" id="ARBA00022737"/>
    </source>
</evidence>
<dbReference type="EMBL" id="JBFXLQ010000016">
    <property type="protein sequence ID" value="KAL2867923.1"/>
    <property type="molecule type" value="Genomic_DNA"/>
</dbReference>
<evidence type="ECO:0000313" key="3">
    <source>
        <dbReference type="EMBL" id="KAL2867923.1"/>
    </source>
</evidence>
<keyword evidence="4" id="KW-1185">Reference proteome</keyword>
<dbReference type="GeneID" id="98143993"/>